<feature type="transmembrane region" description="Helical" evidence="13">
    <location>
        <begin position="59"/>
        <end position="78"/>
    </location>
</feature>
<keyword evidence="5" id="KW-0552">Olfaction</keyword>
<name>A0ABN9G8S2_9NEOB</name>
<evidence type="ECO:0000256" key="3">
    <source>
        <dbReference type="ARBA" id="ARBA00022606"/>
    </source>
</evidence>
<evidence type="ECO:0000313" key="16">
    <source>
        <dbReference type="Proteomes" id="UP001162483"/>
    </source>
</evidence>
<dbReference type="PANTHER" id="PTHR24242">
    <property type="entry name" value="G-PROTEIN COUPLED RECEPTOR"/>
    <property type="match status" value="1"/>
</dbReference>
<keyword evidence="8 13" id="KW-0472">Membrane</keyword>
<feature type="transmembrane region" description="Helical" evidence="13">
    <location>
        <begin position="137"/>
        <end position="158"/>
    </location>
</feature>
<keyword evidence="2" id="KW-1003">Cell membrane</keyword>
<feature type="transmembrane region" description="Helical" evidence="13">
    <location>
        <begin position="197"/>
        <end position="223"/>
    </location>
</feature>
<dbReference type="InterPro" id="IPR017452">
    <property type="entry name" value="GPCR_Rhodpsn_7TM"/>
</dbReference>
<feature type="transmembrane region" description="Helical" evidence="13">
    <location>
        <begin position="235"/>
        <end position="258"/>
    </location>
</feature>
<dbReference type="EMBL" id="CATNWA010017989">
    <property type="protein sequence ID" value="CAI9604545.1"/>
    <property type="molecule type" value="Genomic_DNA"/>
</dbReference>
<evidence type="ECO:0000313" key="15">
    <source>
        <dbReference type="EMBL" id="CAI9604545.1"/>
    </source>
</evidence>
<keyword evidence="10" id="KW-0675">Receptor</keyword>
<keyword evidence="6 13" id="KW-1133">Transmembrane helix</keyword>
<sequence>MNHSSVTEFILLGFSLSQDTHFYLFTIFLVIYVLTLMANVMIIILVYRDHHLHSPMYILLANFSFLEICYTAVTVPKMLSDLIGGNTSISVAGCITQYHFFSLCAATEHFLLVTMAYDRYVAICHPLHYGGIMSNAFCMKLILSCWLISAVSLTIPALSVSELIFCGPNIIDHFFCEFNPLLKLSCTDTYAVEIETFIFTSSVTLFPFLFVIGTYICIIITILKIPSSTGRWKTFSTCSSHLAAVCTYYGTLISVYVIPTHNFSNTVSKTLSLIYTVVTPMFNPIIYSLRNKNFKTGVQKCLRKCLIRKERHLLSHFKP</sequence>
<keyword evidence="16" id="KW-1185">Reference proteome</keyword>
<keyword evidence="9" id="KW-1015">Disulfide bond</keyword>
<dbReference type="PANTHER" id="PTHR24242:SF253">
    <property type="entry name" value="OLFACTORY RECEPTOR-RELATED"/>
    <property type="match status" value="1"/>
</dbReference>
<protein>
    <recommendedName>
        <fullName evidence="14">G-protein coupled receptors family 1 profile domain-containing protein</fullName>
    </recommendedName>
</protein>
<feature type="domain" description="G-protein coupled receptors family 1 profile" evidence="14">
    <location>
        <begin position="38"/>
        <end position="287"/>
    </location>
</feature>
<evidence type="ECO:0000256" key="9">
    <source>
        <dbReference type="ARBA" id="ARBA00023157"/>
    </source>
</evidence>
<evidence type="ECO:0000256" key="8">
    <source>
        <dbReference type="ARBA" id="ARBA00023136"/>
    </source>
</evidence>
<dbReference type="Proteomes" id="UP001162483">
    <property type="component" value="Unassembled WGS sequence"/>
</dbReference>
<keyword evidence="7" id="KW-0297">G-protein coupled receptor</keyword>
<evidence type="ECO:0000256" key="12">
    <source>
        <dbReference type="ARBA" id="ARBA00023224"/>
    </source>
</evidence>
<evidence type="ECO:0000256" key="6">
    <source>
        <dbReference type="ARBA" id="ARBA00022989"/>
    </source>
</evidence>
<evidence type="ECO:0000256" key="13">
    <source>
        <dbReference type="SAM" id="Phobius"/>
    </source>
</evidence>
<dbReference type="PROSITE" id="PS50262">
    <property type="entry name" value="G_PROTEIN_RECEP_F1_2"/>
    <property type="match status" value="1"/>
</dbReference>
<dbReference type="Pfam" id="PF13853">
    <property type="entry name" value="7tm_4"/>
    <property type="match status" value="1"/>
</dbReference>
<evidence type="ECO:0000259" key="14">
    <source>
        <dbReference type="PROSITE" id="PS50262"/>
    </source>
</evidence>
<evidence type="ECO:0000256" key="7">
    <source>
        <dbReference type="ARBA" id="ARBA00023040"/>
    </source>
</evidence>
<comment type="subcellular location">
    <subcellularLocation>
        <location evidence="1">Cell membrane</location>
        <topology evidence="1">Multi-pass membrane protein</topology>
    </subcellularLocation>
</comment>
<dbReference type="SUPFAM" id="SSF81321">
    <property type="entry name" value="Family A G protein-coupled receptor-like"/>
    <property type="match status" value="1"/>
</dbReference>
<gene>
    <name evidence="15" type="ORF">SPARVUS_LOCUS13477738</name>
</gene>
<keyword evidence="11" id="KW-0325">Glycoprotein</keyword>
<keyword evidence="3" id="KW-0716">Sensory transduction</keyword>
<proteinExistence type="predicted"/>
<organism evidence="15 16">
    <name type="scientific">Staurois parvus</name>
    <dbReference type="NCBI Taxonomy" id="386267"/>
    <lineage>
        <taxon>Eukaryota</taxon>
        <taxon>Metazoa</taxon>
        <taxon>Chordata</taxon>
        <taxon>Craniata</taxon>
        <taxon>Vertebrata</taxon>
        <taxon>Euteleostomi</taxon>
        <taxon>Amphibia</taxon>
        <taxon>Batrachia</taxon>
        <taxon>Anura</taxon>
        <taxon>Neobatrachia</taxon>
        <taxon>Ranoidea</taxon>
        <taxon>Ranidae</taxon>
        <taxon>Staurois</taxon>
    </lineage>
</organism>
<dbReference type="Gene3D" id="1.20.1070.10">
    <property type="entry name" value="Rhodopsin 7-helix transmembrane proteins"/>
    <property type="match status" value="1"/>
</dbReference>
<dbReference type="PRINTS" id="PR00237">
    <property type="entry name" value="GPCRRHODOPSN"/>
</dbReference>
<keyword evidence="4 13" id="KW-0812">Transmembrane</keyword>
<dbReference type="InterPro" id="IPR050939">
    <property type="entry name" value="Olfactory_GPCR1"/>
</dbReference>
<feature type="transmembrane region" description="Helical" evidence="13">
    <location>
        <begin position="98"/>
        <end position="117"/>
    </location>
</feature>
<reference evidence="15" key="1">
    <citation type="submission" date="2023-05" db="EMBL/GenBank/DDBJ databases">
        <authorList>
            <person name="Stuckert A."/>
        </authorList>
    </citation>
    <scope>NUCLEOTIDE SEQUENCE</scope>
</reference>
<evidence type="ECO:0000256" key="2">
    <source>
        <dbReference type="ARBA" id="ARBA00022475"/>
    </source>
</evidence>
<evidence type="ECO:0000256" key="4">
    <source>
        <dbReference type="ARBA" id="ARBA00022692"/>
    </source>
</evidence>
<comment type="caution">
    <text evidence="15">The sequence shown here is derived from an EMBL/GenBank/DDBJ whole genome shotgun (WGS) entry which is preliminary data.</text>
</comment>
<feature type="transmembrane region" description="Helical" evidence="13">
    <location>
        <begin position="270"/>
        <end position="289"/>
    </location>
</feature>
<keyword evidence="12" id="KW-0807">Transducer</keyword>
<dbReference type="InterPro" id="IPR000725">
    <property type="entry name" value="Olfact_rcpt"/>
</dbReference>
<accession>A0ABN9G8S2</accession>
<evidence type="ECO:0000256" key="10">
    <source>
        <dbReference type="ARBA" id="ARBA00023170"/>
    </source>
</evidence>
<evidence type="ECO:0000256" key="1">
    <source>
        <dbReference type="ARBA" id="ARBA00004651"/>
    </source>
</evidence>
<dbReference type="InterPro" id="IPR000276">
    <property type="entry name" value="GPCR_Rhodpsn"/>
</dbReference>
<evidence type="ECO:0000256" key="5">
    <source>
        <dbReference type="ARBA" id="ARBA00022725"/>
    </source>
</evidence>
<evidence type="ECO:0000256" key="11">
    <source>
        <dbReference type="ARBA" id="ARBA00023180"/>
    </source>
</evidence>
<dbReference type="PRINTS" id="PR00245">
    <property type="entry name" value="OLFACTORYR"/>
</dbReference>
<feature type="transmembrane region" description="Helical" evidence="13">
    <location>
        <begin position="22"/>
        <end position="47"/>
    </location>
</feature>